<evidence type="ECO:0000313" key="3">
    <source>
        <dbReference type="Proteomes" id="UP000000763"/>
    </source>
</evidence>
<feature type="region of interest" description="Disordered" evidence="1">
    <location>
        <begin position="250"/>
        <end position="352"/>
    </location>
</feature>
<organism evidence="2 3">
    <name type="scientific">Oryza sativa subsp. japonica</name>
    <name type="common">Rice</name>
    <dbReference type="NCBI Taxonomy" id="39947"/>
    <lineage>
        <taxon>Eukaryota</taxon>
        <taxon>Viridiplantae</taxon>
        <taxon>Streptophyta</taxon>
        <taxon>Embryophyta</taxon>
        <taxon>Tracheophyta</taxon>
        <taxon>Spermatophyta</taxon>
        <taxon>Magnoliopsida</taxon>
        <taxon>Liliopsida</taxon>
        <taxon>Poales</taxon>
        <taxon>Poaceae</taxon>
        <taxon>BOP clade</taxon>
        <taxon>Oryzoideae</taxon>
        <taxon>Oryzeae</taxon>
        <taxon>Oryzinae</taxon>
        <taxon>Oryza</taxon>
        <taxon>Oryza sativa</taxon>
    </lineage>
</organism>
<dbReference type="EMBL" id="AP004654">
    <property type="protein sequence ID" value="BAD33159.1"/>
    <property type="molecule type" value="Genomic_DNA"/>
</dbReference>
<name>Q69U67_ORYSJ</name>
<evidence type="ECO:0000256" key="1">
    <source>
        <dbReference type="SAM" id="MobiDB-lite"/>
    </source>
</evidence>
<sequence length="523" mass="55009">MRLTIGAPGGPRRDGPTCSRMAHRGPCARRGLARLAGLTRSSRVGTDVAPTWQPRGPARGERRDRPGDGRQAAARVGGAAARRGGRKGDHRREGKGDADSIPRLGCGRNWTEAADFDGGHRRRAKGGKHAGREWGQFVVAGASLGLWEIVLGVGWGGETLREAGDGEARCGEGRNAAGEGEGSGDQSGGSTALAERRRKAARKGTPATEEAAALGERSWPEKRWRWGFEGKEPMRAVKGSSAGGLAVKWRQTGTGGAGADGSGDQAVGHHGARARSSWHGRISNSGGRKSAPCENGDGVDALDGEGGGSSGGNQTAGARAGAVKESELARSVKRRRGSDTGSGREREKKGKKGAWSLAIMRRGRVRRRRRGRAAASPTLGRVRRGVAGGPWMTSAMMAAVGLSWSGGKAVARGVGGARTDGGGVRPVGHLASERARDAGVRPDFERRRREIGAEEREIEREREKQRERGRGRESERTLSLLGSRGCIARARGGRRTAEGGNGLGRGVRPIELGGGKLDFHREN</sequence>
<protein>
    <submittedName>
        <fullName evidence="2">Uncharacterized protein</fullName>
    </submittedName>
</protein>
<feature type="region of interest" description="Disordered" evidence="1">
    <location>
        <begin position="164"/>
        <end position="216"/>
    </location>
</feature>
<feature type="compositionally biased region" description="Basic and acidic residues" evidence="1">
    <location>
        <begin position="86"/>
        <end position="100"/>
    </location>
</feature>
<feature type="region of interest" description="Disordered" evidence="1">
    <location>
        <begin position="1"/>
        <end position="103"/>
    </location>
</feature>
<feature type="compositionally biased region" description="Low complexity" evidence="1">
    <location>
        <begin position="69"/>
        <end position="82"/>
    </location>
</feature>
<feature type="compositionally biased region" description="Basic and acidic residues" evidence="1">
    <location>
        <begin position="456"/>
        <end position="476"/>
    </location>
</feature>
<accession>Q69U67</accession>
<reference evidence="3" key="2">
    <citation type="journal article" date="2008" name="Nucleic Acids Res.">
        <title>The rice annotation project database (RAP-DB): 2008 update.</title>
        <authorList>
            <consortium name="The rice annotation project (RAP)"/>
        </authorList>
    </citation>
    <scope>GENOME REANNOTATION</scope>
    <source>
        <strain evidence="3">cv. Nipponbare</strain>
    </source>
</reference>
<gene>
    <name evidence="2" type="primary">P0015C07.14</name>
</gene>
<feature type="compositionally biased region" description="Basic and acidic residues" evidence="1">
    <location>
        <begin position="58"/>
        <end position="68"/>
    </location>
</feature>
<evidence type="ECO:0000313" key="2">
    <source>
        <dbReference type="EMBL" id="BAD33159.1"/>
    </source>
</evidence>
<proteinExistence type="predicted"/>
<dbReference type="AlphaFoldDB" id="Q69U67"/>
<feature type="compositionally biased region" description="Low complexity" evidence="1">
    <location>
        <begin position="28"/>
        <end position="38"/>
    </location>
</feature>
<feature type="region of interest" description="Disordered" evidence="1">
    <location>
        <begin position="456"/>
        <end position="523"/>
    </location>
</feature>
<dbReference type="Proteomes" id="UP000000763">
    <property type="component" value="Chromosome 8"/>
</dbReference>
<reference evidence="3" key="1">
    <citation type="journal article" date="2005" name="Nature">
        <title>The map-based sequence of the rice genome.</title>
        <authorList>
            <consortium name="International rice genome sequencing project (IRGSP)"/>
            <person name="Matsumoto T."/>
            <person name="Wu J."/>
            <person name="Kanamori H."/>
            <person name="Katayose Y."/>
            <person name="Fujisawa M."/>
            <person name="Namiki N."/>
            <person name="Mizuno H."/>
            <person name="Yamamoto K."/>
            <person name="Antonio B.A."/>
            <person name="Baba T."/>
            <person name="Sakata K."/>
            <person name="Nagamura Y."/>
            <person name="Aoki H."/>
            <person name="Arikawa K."/>
            <person name="Arita K."/>
            <person name="Bito T."/>
            <person name="Chiden Y."/>
            <person name="Fujitsuka N."/>
            <person name="Fukunaka R."/>
            <person name="Hamada M."/>
            <person name="Harada C."/>
            <person name="Hayashi A."/>
            <person name="Hijishita S."/>
            <person name="Honda M."/>
            <person name="Hosokawa S."/>
            <person name="Ichikawa Y."/>
            <person name="Idonuma A."/>
            <person name="Iijima M."/>
            <person name="Ikeda M."/>
            <person name="Ikeno M."/>
            <person name="Ito K."/>
            <person name="Ito S."/>
            <person name="Ito T."/>
            <person name="Ito Y."/>
            <person name="Ito Y."/>
            <person name="Iwabuchi A."/>
            <person name="Kamiya K."/>
            <person name="Karasawa W."/>
            <person name="Kurita K."/>
            <person name="Katagiri S."/>
            <person name="Kikuta A."/>
            <person name="Kobayashi H."/>
            <person name="Kobayashi N."/>
            <person name="Machita K."/>
            <person name="Maehara T."/>
            <person name="Masukawa M."/>
            <person name="Mizubayashi T."/>
            <person name="Mukai Y."/>
            <person name="Nagasaki H."/>
            <person name="Nagata Y."/>
            <person name="Naito S."/>
            <person name="Nakashima M."/>
            <person name="Nakama Y."/>
            <person name="Nakamichi Y."/>
            <person name="Nakamura M."/>
            <person name="Meguro A."/>
            <person name="Negishi M."/>
            <person name="Ohta I."/>
            <person name="Ohta T."/>
            <person name="Okamoto M."/>
            <person name="Ono N."/>
            <person name="Saji S."/>
            <person name="Sakaguchi M."/>
            <person name="Sakai K."/>
            <person name="Shibata M."/>
            <person name="Shimokawa T."/>
            <person name="Song J."/>
            <person name="Takazaki Y."/>
            <person name="Terasawa K."/>
            <person name="Tsugane M."/>
            <person name="Tsuji K."/>
            <person name="Ueda S."/>
            <person name="Waki K."/>
            <person name="Yamagata H."/>
            <person name="Yamamoto M."/>
            <person name="Yamamoto S."/>
            <person name="Yamane H."/>
            <person name="Yoshiki S."/>
            <person name="Yoshihara R."/>
            <person name="Yukawa K."/>
            <person name="Zhong H."/>
            <person name="Yano M."/>
            <person name="Yuan Q."/>
            <person name="Ouyang S."/>
            <person name="Liu J."/>
            <person name="Jones K.M."/>
            <person name="Gansberger K."/>
            <person name="Moffat K."/>
            <person name="Hill J."/>
            <person name="Bera J."/>
            <person name="Fadrosh D."/>
            <person name="Jin S."/>
            <person name="Johri S."/>
            <person name="Kim M."/>
            <person name="Overton L."/>
            <person name="Reardon M."/>
            <person name="Tsitrin T."/>
            <person name="Vuong H."/>
            <person name="Weaver B."/>
            <person name="Ciecko A."/>
            <person name="Tallon L."/>
            <person name="Jackson J."/>
            <person name="Pai G."/>
            <person name="Aken S.V."/>
            <person name="Utterback T."/>
            <person name="Reidmuller S."/>
            <person name="Feldblyum T."/>
            <person name="Hsiao J."/>
            <person name="Zismann V."/>
            <person name="Iobst S."/>
            <person name="de Vazeille A.R."/>
            <person name="Buell C.R."/>
            <person name="Ying K."/>
            <person name="Li Y."/>
            <person name="Lu T."/>
            <person name="Huang Y."/>
            <person name="Zhao Q."/>
            <person name="Feng Q."/>
            <person name="Zhang L."/>
            <person name="Zhu J."/>
            <person name="Weng Q."/>
            <person name="Mu J."/>
            <person name="Lu Y."/>
            <person name="Fan D."/>
            <person name="Liu Y."/>
            <person name="Guan J."/>
            <person name="Zhang Y."/>
            <person name="Yu S."/>
            <person name="Liu X."/>
            <person name="Zhang Y."/>
            <person name="Hong G."/>
            <person name="Han B."/>
            <person name="Choisne N."/>
            <person name="Demange N."/>
            <person name="Orjeda G."/>
            <person name="Samain S."/>
            <person name="Cattolico L."/>
            <person name="Pelletier E."/>
            <person name="Couloux A."/>
            <person name="Segurens B."/>
            <person name="Wincker P."/>
            <person name="D'Hont A."/>
            <person name="Scarpelli C."/>
            <person name="Weissenbach J."/>
            <person name="Salanoubat M."/>
            <person name="Quetier F."/>
            <person name="Yu Y."/>
            <person name="Kim H.R."/>
            <person name="Rambo T."/>
            <person name="Currie J."/>
            <person name="Collura K."/>
            <person name="Luo M."/>
            <person name="Yang T."/>
            <person name="Ammiraju J.S.S."/>
            <person name="Engler F."/>
            <person name="Soderlund C."/>
            <person name="Wing R.A."/>
            <person name="Palmer L.E."/>
            <person name="de la Bastide M."/>
            <person name="Spiegel L."/>
            <person name="Nascimento L."/>
            <person name="Zutavern T."/>
            <person name="O'Shaughnessy A."/>
            <person name="Dike S."/>
            <person name="Dedhia N."/>
            <person name="Preston R."/>
            <person name="Balija V."/>
            <person name="McCombie W.R."/>
            <person name="Chow T."/>
            <person name="Chen H."/>
            <person name="Chung M."/>
            <person name="Chen C."/>
            <person name="Shaw J."/>
            <person name="Wu H."/>
            <person name="Hsiao K."/>
            <person name="Chao Y."/>
            <person name="Chu M."/>
            <person name="Cheng C."/>
            <person name="Hour A."/>
            <person name="Lee P."/>
            <person name="Lin S."/>
            <person name="Lin Y."/>
            <person name="Liou J."/>
            <person name="Liu S."/>
            <person name="Hsing Y."/>
            <person name="Raghuvanshi S."/>
            <person name="Mohanty A."/>
            <person name="Bharti A.K."/>
            <person name="Gaur A."/>
            <person name="Gupta V."/>
            <person name="Kumar D."/>
            <person name="Ravi V."/>
            <person name="Vij S."/>
            <person name="Kapur A."/>
            <person name="Khurana P."/>
            <person name="Khurana P."/>
            <person name="Khurana J.P."/>
            <person name="Tyagi A.K."/>
            <person name="Gaikwad K."/>
            <person name="Singh A."/>
            <person name="Dalal V."/>
            <person name="Srivastava S."/>
            <person name="Dixit A."/>
            <person name="Pal A.K."/>
            <person name="Ghazi I.A."/>
            <person name="Yadav M."/>
            <person name="Pandit A."/>
            <person name="Bhargava A."/>
            <person name="Sureshbabu K."/>
            <person name="Batra K."/>
            <person name="Sharma T.R."/>
            <person name="Mohapatra T."/>
            <person name="Singh N.K."/>
            <person name="Messing J."/>
            <person name="Nelson A.B."/>
            <person name="Fuks G."/>
            <person name="Kavchok S."/>
            <person name="Keizer G."/>
            <person name="Linton E."/>
            <person name="Llaca V."/>
            <person name="Song R."/>
            <person name="Tanyolac B."/>
            <person name="Young S."/>
            <person name="Ho-Il K."/>
            <person name="Hahn J.H."/>
            <person name="Sangsakoo G."/>
            <person name="Vanavichit A."/>
            <person name="de Mattos Luiz.A.T."/>
            <person name="Zimmer P.D."/>
            <person name="Malone G."/>
            <person name="Dellagostin O."/>
            <person name="de Oliveira A.C."/>
            <person name="Bevan M."/>
            <person name="Bancroft I."/>
            <person name="Minx P."/>
            <person name="Cordum H."/>
            <person name="Wilson R."/>
            <person name="Cheng Z."/>
            <person name="Jin W."/>
            <person name="Jiang J."/>
            <person name="Leong S.A."/>
            <person name="Iwama H."/>
            <person name="Gojobori T."/>
            <person name="Itoh T."/>
            <person name="Niimura Y."/>
            <person name="Fujii Y."/>
            <person name="Habara T."/>
            <person name="Sakai H."/>
            <person name="Sato Y."/>
            <person name="Wilson G."/>
            <person name="Kumar K."/>
            <person name="McCouch S."/>
            <person name="Juretic N."/>
            <person name="Hoen D."/>
            <person name="Wright S."/>
            <person name="Bruskiewich R."/>
            <person name="Bureau T."/>
            <person name="Miyao A."/>
            <person name="Hirochika H."/>
            <person name="Nishikawa T."/>
            <person name="Kadowaki K."/>
            <person name="Sugiura M."/>
            <person name="Burr B."/>
            <person name="Sasaki T."/>
        </authorList>
    </citation>
    <scope>NUCLEOTIDE SEQUENCE [LARGE SCALE GENOMIC DNA]</scope>
    <source>
        <strain evidence="3">cv. Nipponbare</strain>
    </source>
</reference>